<name>A0A7N0T6X2_KALFE</name>
<dbReference type="InterPro" id="IPR023278">
    <property type="entry name" value="Ethylene_insens-like_DNA-bd"/>
</dbReference>
<dbReference type="PANTHER" id="PTHR33305:SF29">
    <property type="entry name" value="ETHYLENE INSENSITIVE 3-LIKE 5 PROTEIN"/>
    <property type="match status" value="1"/>
</dbReference>
<evidence type="ECO:0000313" key="8">
    <source>
        <dbReference type="Proteomes" id="UP000594263"/>
    </source>
</evidence>
<evidence type="ECO:0000259" key="6">
    <source>
        <dbReference type="Pfam" id="PF04873"/>
    </source>
</evidence>
<dbReference type="PANTHER" id="PTHR33305">
    <property type="entry name" value="ETHYLENE INSENSITIVE 3-LIKE 2 PROTEIN"/>
    <property type="match status" value="1"/>
</dbReference>
<dbReference type="GO" id="GO:0003677">
    <property type="term" value="F:DNA binding"/>
    <property type="evidence" value="ECO:0007669"/>
    <property type="project" value="TreeGrafter"/>
</dbReference>
<dbReference type="GO" id="GO:0005634">
    <property type="term" value="C:nucleus"/>
    <property type="evidence" value="ECO:0007669"/>
    <property type="project" value="UniProtKB-SubCell"/>
</dbReference>
<dbReference type="Proteomes" id="UP000594263">
    <property type="component" value="Unplaced"/>
</dbReference>
<organism evidence="7 8">
    <name type="scientific">Kalanchoe fedtschenkoi</name>
    <name type="common">Lavender scallops</name>
    <name type="synonym">South American air plant</name>
    <dbReference type="NCBI Taxonomy" id="63787"/>
    <lineage>
        <taxon>Eukaryota</taxon>
        <taxon>Viridiplantae</taxon>
        <taxon>Streptophyta</taxon>
        <taxon>Embryophyta</taxon>
        <taxon>Tracheophyta</taxon>
        <taxon>Spermatophyta</taxon>
        <taxon>Magnoliopsida</taxon>
        <taxon>eudicotyledons</taxon>
        <taxon>Gunneridae</taxon>
        <taxon>Pentapetalae</taxon>
        <taxon>Saxifragales</taxon>
        <taxon>Crassulaceae</taxon>
        <taxon>Kalanchoe</taxon>
    </lineage>
</organism>
<feature type="region of interest" description="Disordered" evidence="5">
    <location>
        <begin position="259"/>
        <end position="330"/>
    </location>
</feature>
<comment type="similarity">
    <text evidence="2">Belongs to the EIN3 family.</text>
</comment>
<evidence type="ECO:0000256" key="3">
    <source>
        <dbReference type="ARBA" id="ARBA00022745"/>
    </source>
</evidence>
<reference evidence="7" key="1">
    <citation type="submission" date="2021-01" db="UniProtKB">
        <authorList>
            <consortium name="EnsemblPlants"/>
        </authorList>
    </citation>
    <scope>IDENTIFICATION</scope>
</reference>
<keyword evidence="8" id="KW-1185">Reference proteome</keyword>
<evidence type="ECO:0000256" key="5">
    <source>
        <dbReference type="SAM" id="MobiDB-lite"/>
    </source>
</evidence>
<dbReference type="Gramene" id="Kaladp0024s0465.1.v1.1">
    <property type="protein sequence ID" value="Kaladp0024s0465.1.v1.1"/>
    <property type="gene ID" value="Kaladp0024s0465.v1.1"/>
</dbReference>
<feature type="region of interest" description="Disordered" evidence="5">
    <location>
        <begin position="35"/>
        <end position="54"/>
    </location>
</feature>
<keyword evidence="4" id="KW-0539">Nucleus</keyword>
<feature type="compositionally biased region" description="Polar residues" evidence="5">
    <location>
        <begin position="288"/>
        <end position="310"/>
    </location>
</feature>
<protein>
    <recommendedName>
        <fullName evidence="6">Ethylene insensitive 3-like DNA-binding domain-containing protein</fullName>
    </recommendedName>
</protein>
<dbReference type="Pfam" id="PF04873">
    <property type="entry name" value="EIN3_DNA-bd"/>
    <property type="match status" value="2"/>
</dbReference>
<evidence type="ECO:0000256" key="2">
    <source>
        <dbReference type="ARBA" id="ARBA00009416"/>
    </source>
</evidence>
<feature type="domain" description="Ethylene insensitive 3-like DNA-binding" evidence="6">
    <location>
        <begin position="22"/>
        <end position="112"/>
    </location>
</feature>
<dbReference type="Gene3D" id="1.10.3180.10">
    <property type="entry name" value="DNA-binding domain of EIN3-like"/>
    <property type="match status" value="2"/>
</dbReference>
<evidence type="ECO:0000256" key="1">
    <source>
        <dbReference type="ARBA" id="ARBA00004123"/>
    </source>
</evidence>
<dbReference type="SUPFAM" id="SSF116768">
    <property type="entry name" value="DNA-binding domain of EIN3-like"/>
    <property type="match status" value="1"/>
</dbReference>
<keyword evidence="3" id="KW-0936">Ethylene signaling pathway</keyword>
<dbReference type="InterPro" id="IPR047091">
    <property type="entry name" value="EIN3-like_DNA-bd"/>
</dbReference>
<feature type="domain" description="Ethylene insensitive 3-like DNA-binding" evidence="6">
    <location>
        <begin position="120"/>
        <end position="247"/>
    </location>
</feature>
<evidence type="ECO:0000313" key="7">
    <source>
        <dbReference type="EnsemblPlants" id="Kaladp0024s0465.1.v1.1"/>
    </source>
</evidence>
<dbReference type="InterPro" id="IPR006957">
    <property type="entry name" value="EIN3"/>
</dbReference>
<comment type="subcellular location">
    <subcellularLocation>
        <location evidence="1">Nucleus</location>
    </subcellularLocation>
</comment>
<proteinExistence type="inferred from homology"/>
<dbReference type="EnsemblPlants" id="Kaladp0024s0465.1.v1.1">
    <property type="protein sequence ID" value="Kaladp0024s0465.1.v1.1"/>
    <property type="gene ID" value="Kaladp0024s0465.v1.1"/>
</dbReference>
<sequence length="415" mass="47056">MVEIVSELDPVGGSDDDDISYDELKKRMWKGRVRMQRMKQKRSEEDEDGRPEVKQELSTLKKMARAQDSILKYMVKIMEVCNGKGFVYGIVPERGKPVTGSSDSLREWWKEKALGLELDPVSSMHLLQELQDTTLGSMLSALMQHCVPPQRRFPLERGLALPWWPTGVEAWWGEQGVRAEEQGPPPYRKPDDLKKAWKVSVLAAVIKHMQPDNLGLMRRLVRQSKCLQNKMTARVTATWSKVVSQEEALTRMTKKCLRISTPTDDNDDDLQMGRNRPEKRQCIFNRTAAVSNISNSGPRQLGTSDRQSLNAPPASLTDWTEMEPSEGNQESQYLQIKGQSNMKTGSNDNSTIEDVYRAHWRGQLTPEFGTDSSFGFDKGPEMDLNSGPSTHELLLQGGASFWDSVYMSSLYDQHN</sequence>
<dbReference type="GO" id="GO:0003700">
    <property type="term" value="F:DNA-binding transcription factor activity"/>
    <property type="evidence" value="ECO:0007669"/>
    <property type="project" value="InterPro"/>
</dbReference>
<dbReference type="FunFam" id="1.10.3180.10:FF:000001">
    <property type="entry name" value="Ethylene insensitive 3-like 1"/>
    <property type="match status" value="1"/>
</dbReference>
<accession>A0A7N0T6X2</accession>
<dbReference type="AlphaFoldDB" id="A0A7N0T6X2"/>
<dbReference type="GO" id="GO:0009873">
    <property type="term" value="P:ethylene-activated signaling pathway"/>
    <property type="evidence" value="ECO:0007669"/>
    <property type="project" value="UniProtKB-KW"/>
</dbReference>
<evidence type="ECO:0000256" key="4">
    <source>
        <dbReference type="ARBA" id="ARBA00023242"/>
    </source>
</evidence>